<evidence type="ECO:0000256" key="2">
    <source>
        <dbReference type="ARBA" id="ARBA00009023"/>
    </source>
</evidence>
<gene>
    <name evidence="6" type="ORF">U27_01922</name>
</gene>
<feature type="signal peptide" evidence="5">
    <location>
        <begin position="1"/>
        <end position="25"/>
    </location>
</feature>
<evidence type="ECO:0000256" key="5">
    <source>
        <dbReference type="SAM" id="SignalP"/>
    </source>
</evidence>
<keyword evidence="7" id="KW-1185">Reference proteome</keyword>
<dbReference type="InterPro" id="IPR018389">
    <property type="entry name" value="DctP_fam"/>
</dbReference>
<dbReference type="AlphaFoldDB" id="A0A0S6WAG1"/>
<comment type="subcellular location">
    <subcellularLocation>
        <location evidence="1">Cell envelope</location>
    </subcellularLocation>
</comment>
<evidence type="ECO:0000256" key="4">
    <source>
        <dbReference type="ARBA" id="ARBA00022729"/>
    </source>
</evidence>
<dbReference type="Proteomes" id="UP000030661">
    <property type="component" value="Unassembled WGS sequence"/>
</dbReference>
<dbReference type="eggNOG" id="COG1638">
    <property type="taxonomic scope" value="Bacteria"/>
</dbReference>
<dbReference type="HOGENOM" id="CLU_036176_1_3_0"/>
<sequence length="330" mass="36718">MQKSQRVLMGVLAVTMIVLATAASAAEFTFKFAHIAPLVHADHRAALHFKDYVEAKSKGRIEVSVHPAGQLGGERAMIEGVQLGTIEMGFFTAAVLTNFIPQIAVTNLPFIFPDQKTAYRVLDGEIGDKLLSYFPEKGMIGLAWGENGFRDFSSSKRPIHTPEDMAALKMRSIESPLFLDSYKALGVDAVSIAWPETFTALQQKVVDGADLPYNTMALSKWLEVQQYVTLSGWIYEPMPVVANIDWFQSLPEDIQRILADGAYELQLVNRALNALDRLQTDAEARAKGVEVIELTPEERKAFREKVLVVYDAWKEKIGPELVDMVIEATQ</sequence>
<dbReference type="STRING" id="1499967.U27_01922"/>
<dbReference type="InterPro" id="IPR004682">
    <property type="entry name" value="TRAP_DctP"/>
</dbReference>
<evidence type="ECO:0000313" key="6">
    <source>
        <dbReference type="EMBL" id="GAK55091.1"/>
    </source>
</evidence>
<dbReference type="PIRSF" id="PIRSF006470">
    <property type="entry name" value="DctB"/>
    <property type="match status" value="1"/>
</dbReference>
<dbReference type="NCBIfam" id="NF037995">
    <property type="entry name" value="TRAP_S1"/>
    <property type="match status" value="1"/>
</dbReference>
<dbReference type="PANTHER" id="PTHR33376:SF4">
    <property type="entry name" value="SIALIC ACID-BINDING PERIPLASMIC PROTEIN SIAP"/>
    <property type="match status" value="1"/>
</dbReference>
<organism evidence="6">
    <name type="scientific">Vecturithrix granuli</name>
    <dbReference type="NCBI Taxonomy" id="1499967"/>
    <lineage>
        <taxon>Bacteria</taxon>
        <taxon>Candidatus Moduliflexota</taxon>
        <taxon>Candidatus Vecturitrichia</taxon>
        <taxon>Candidatus Vecturitrichales</taxon>
        <taxon>Candidatus Vecturitrichaceae</taxon>
        <taxon>Candidatus Vecturithrix</taxon>
    </lineage>
</organism>
<name>A0A0S6WAG1_VECG1</name>
<dbReference type="Gene3D" id="3.40.190.170">
    <property type="entry name" value="Bacterial extracellular solute-binding protein, family 7"/>
    <property type="match status" value="1"/>
</dbReference>
<feature type="chain" id="PRO_5006631668" evidence="5">
    <location>
        <begin position="26"/>
        <end position="330"/>
    </location>
</feature>
<evidence type="ECO:0000313" key="7">
    <source>
        <dbReference type="Proteomes" id="UP000030661"/>
    </source>
</evidence>
<dbReference type="GO" id="GO:0055085">
    <property type="term" value="P:transmembrane transport"/>
    <property type="evidence" value="ECO:0007669"/>
    <property type="project" value="InterPro"/>
</dbReference>
<evidence type="ECO:0000256" key="1">
    <source>
        <dbReference type="ARBA" id="ARBA00004196"/>
    </source>
</evidence>
<dbReference type="GO" id="GO:0030288">
    <property type="term" value="C:outer membrane-bounded periplasmic space"/>
    <property type="evidence" value="ECO:0007669"/>
    <property type="project" value="InterPro"/>
</dbReference>
<reference evidence="6" key="1">
    <citation type="journal article" date="2015" name="PeerJ">
        <title>First genomic representation of candidate bacterial phylum KSB3 points to enhanced environmental sensing as a trigger of wastewater bulking.</title>
        <authorList>
            <person name="Sekiguchi Y."/>
            <person name="Ohashi A."/>
            <person name="Parks D.H."/>
            <person name="Yamauchi T."/>
            <person name="Tyson G.W."/>
            <person name="Hugenholtz P."/>
        </authorList>
    </citation>
    <scope>NUCLEOTIDE SEQUENCE [LARGE SCALE GENOMIC DNA]</scope>
</reference>
<dbReference type="PANTHER" id="PTHR33376">
    <property type="match status" value="1"/>
</dbReference>
<keyword evidence="4 5" id="KW-0732">Signal</keyword>
<protein>
    <submittedName>
        <fullName evidence="6">DctP2 protein</fullName>
    </submittedName>
</protein>
<dbReference type="InterPro" id="IPR038404">
    <property type="entry name" value="TRAP_DctP_sf"/>
</dbReference>
<dbReference type="Pfam" id="PF03480">
    <property type="entry name" value="DctP"/>
    <property type="match status" value="1"/>
</dbReference>
<keyword evidence="3" id="KW-0813">Transport</keyword>
<accession>A0A0S6WAG1</accession>
<dbReference type="NCBIfam" id="TIGR00787">
    <property type="entry name" value="dctP"/>
    <property type="match status" value="1"/>
</dbReference>
<comment type="similarity">
    <text evidence="2">Belongs to the bacterial solute-binding protein 7 family.</text>
</comment>
<evidence type="ECO:0000256" key="3">
    <source>
        <dbReference type="ARBA" id="ARBA00022448"/>
    </source>
</evidence>
<proteinExistence type="inferred from homology"/>
<dbReference type="EMBL" id="DF820463">
    <property type="protein sequence ID" value="GAK55091.1"/>
    <property type="molecule type" value="Genomic_DNA"/>
</dbReference>